<comment type="subcellular location">
    <subcellularLocation>
        <location evidence="1">Secreted</location>
    </subcellularLocation>
</comment>
<reference evidence="6" key="1">
    <citation type="journal article" date="2000" name="FEBS Lett.">
        <title>Highly divergent sequences of the pollen self-incompatibility (S) gene in class-I S haplotypes of Brassica campestris (syn. rapa) L.</title>
        <authorList>
            <person name="Watanabe M."/>
            <person name="Ito A."/>
            <person name="Takada Y."/>
            <person name="Ninomiya C."/>
            <person name="Kakizaki T."/>
            <person name="Takahata Y."/>
            <person name="Hatakeyama K."/>
            <person name="Hinata K."/>
            <person name="Suzuki G."/>
            <person name="Takasaki T."/>
            <person name="Satta Y."/>
            <person name="Shiba H."/>
            <person name="Takayama S."/>
            <person name="Isogai A."/>
        </authorList>
    </citation>
    <scope>NUCLEOTIDE SEQUENCE</scope>
    <source>
        <strain evidence="6">S41</strain>
    </source>
</reference>
<dbReference type="EMBL" id="AB039762">
    <property type="protein sequence ID" value="BAA96400.1"/>
    <property type="molecule type" value="mRNA"/>
</dbReference>
<dbReference type="Pfam" id="PF06876">
    <property type="entry name" value="SCRL"/>
    <property type="match status" value="1"/>
</dbReference>
<protein>
    <submittedName>
        <fullName evidence="6">S locus protein 11-41</fullName>
    </submittedName>
</protein>
<comment type="similarity">
    <text evidence="2">Belongs to the DEFL family.</text>
</comment>
<dbReference type="InterPro" id="IPR010682">
    <property type="entry name" value="SCRL"/>
</dbReference>
<evidence type="ECO:0000256" key="3">
    <source>
        <dbReference type="ARBA" id="ARBA00022525"/>
    </source>
</evidence>
<dbReference type="SUPFAM" id="SSF57095">
    <property type="entry name" value="Scorpion toxin-like"/>
    <property type="match status" value="1"/>
</dbReference>
<evidence type="ECO:0000256" key="1">
    <source>
        <dbReference type="ARBA" id="ARBA00004613"/>
    </source>
</evidence>
<evidence type="ECO:0000256" key="4">
    <source>
        <dbReference type="ARBA" id="ARBA00022729"/>
    </source>
</evidence>
<organism evidence="6">
    <name type="scientific">Brassica campestris</name>
    <name type="common">Field mustard</name>
    <dbReference type="NCBI Taxonomy" id="3711"/>
    <lineage>
        <taxon>Eukaryota</taxon>
        <taxon>Viridiplantae</taxon>
        <taxon>Streptophyta</taxon>
        <taxon>Embryophyta</taxon>
        <taxon>Tracheophyta</taxon>
        <taxon>Spermatophyta</taxon>
        <taxon>Magnoliopsida</taxon>
        <taxon>eudicotyledons</taxon>
        <taxon>Gunneridae</taxon>
        <taxon>Pentapetalae</taxon>
        <taxon>rosids</taxon>
        <taxon>malvids</taxon>
        <taxon>Brassicales</taxon>
        <taxon>Brassicaceae</taxon>
        <taxon>Brassiceae</taxon>
        <taxon>Brassica</taxon>
    </lineage>
</organism>
<keyword evidence="5" id="KW-1015">Disulfide bond</keyword>
<dbReference type="GO" id="GO:0005576">
    <property type="term" value="C:extracellular region"/>
    <property type="evidence" value="ECO:0007669"/>
    <property type="project" value="UniProtKB-SubCell"/>
</dbReference>
<proteinExistence type="evidence at transcript level"/>
<sequence length="68" mass="7563">IFIVSSHGQELEAHLMKNCKADLRLPGGCGNSRISCETLYHDNCRRMPSKCKCSNESDGGRCVCYLII</sequence>
<feature type="non-terminal residue" evidence="6">
    <location>
        <position position="1"/>
    </location>
</feature>
<keyword evidence="3" id="KW-0964">Secreted</keyword>
<evidence type="ECO:0000256" key="2">
    <source>
        <dbReference type="ARBA" id="ARBA00006722"/>
    </source>
</evidence>
<gene>
    <name evidence="6" type="primary">SP11-41</name>
</gene>
<evidence type="ECO:0000256" key="5">
    <source>
        <dbReference type="ARBA" id="ARBA00023157"/>
    </source>
</evidence>
<evidence type="ECO:0000313" key="6">
    <source>
        <dbReference type="EMBL" id="BAA96400.1"/>
    </source>
</evidence>
<dbReference type="GO" id="GO:0007165">
    <property type="term" value="P:signal transduction"/>
    <property type="evidence" value="ECO:0007669"/>
    <property type="project" value="InterPro"/>
</dbReference>
<accession>Q9LRD4</accession>
<name>Q9LRD4_BRACM</name>
<keyword evidence="4" id="KW-0732">Signal</keyword>
<dbReference type="InterPro" id="IPR036574">
    <property type="entry name" value="Scorpion_toxin-like_sf"/>
</dbReference>
<dbReference type="AlphaFoldDB" id="Q9LRD4"/>